<feature type="region of interest" description="Disordered" evidence="1">
    <location>
        <begin position="49"/>
        <end position="96"/>
    </location>
</feature>
<dbReference type="EMBL" id="VSRR010002066">
    <property type="protein sequence ID" value="MPC29404.1"/>
    <property type="molecule type" value="Genomic_DNA"/>
</dbReference>
<proteinExistence type="predicted"/>
<feature type="compositionally biased region" description="Low complexity" evidence="1">
    <location>
        <begin position="53"/>
        <end position="62"/>
    </location>
</feature>
<dbReference type="AlphaFoldDB" id="A0A5B7E9E2"/>
<accession>A0A5B7E9E2</accession>
<dbReference type="Proteomes" id="UP000324222">
    <property type="component" value="Unassembled WGS sequence"/>
</dbReference>
<sequence length="124" mass="13853">MHKSAANSVSFDTHYMMDGGENQRMADLKKNYPAAVVTQLDDALRSVPRAQVTATSPSSLPHLTPPLPQPESDSQRPVLQPGLEEGRRKTTPCFSRRHRPENNLALFRCGLLFFLRAATAARYF</sequence>
<keyword evidence="3" id="KW-1185">Reference proteome</keyword>
<protein>
    <submittedName>
        <fullName evidence="2">Uncharacterized protein</fullName>
    </submittedName>
</protein>
<comment type="caution">
    <text evidence="2">The sequence shown here is derived from an EMBL/GenBank/DDBJ whole genome shotgun (WGS) entry which is preliminary data.</text>
</comment>
<evidence type="ECO:0000313" key="3">
    <source>
        <dbReference type="Proteomes" id="UP000324222"/>
    </source>
</evidence>
<reference evidence="2 3" key="1">
    <citation type="submission" date="2019-05" db="EMBL/GenBank/DDBJ databases">
        <title>Another draft genome of Portunus trituberculatus and its Hox gene families provides insights of decapod evolution.</title>
        <authorList>
            <person name="Jeong J.-H."/>
            <person name="Song I."/>
            <person name="Kim S."/>
            <person name="Choi T."/>
            <person name="Kim D."/>
            <person name="Ryu S."/>
            <person name="Kim W."/>
        </authorList>
    </citation>
    <scope>NUCLEOTIDE SEQUENCE [LARGE SCALE GENOMIC DNA]</scope>
    <source>
        <tissue evidence="2">Muscle</tissue>
    </source>
</reference>
<organism evidence="2 3">
    <name type="scientific">Portunus trituberculatus</name>
    <name type="common">Swimming crab</name>
    <name type="synonym">Neptunus trituberculatus</name>
    <dbReference type="NCBI Taxonomy" id="210409"/>
    <lineage>
        <taxon>Eukaryota</taxon>
        <taxon>Metazoa</taxon>
        <taxon>Ecdysozoa</taxon>
        <taxon>Arthropoda</taxon>
        <taxon>Crustacea</taxon>
        <taxon>Multicrustacea</taxon>
        <taxon>Malacostraca</taxon>
        <taxon>Eumalacostraca</taxon>
        <taxon>Eucarida</taxon>
        <taxon>Decapoda</taxon>
        <taxon>Pleocyemata</taxon>
        <taxon>Brachyura</taxon>
        <taxon>Eubrachyura</taxon>
        <taxon>Portunoidea</taxon>
        <taxon>Portunidae</taxon>
        <taxon>Portuninae</taxon>
        <taxon>Portunus</taxon>
    </lineage>
</organism>
<gene>
    <name evidence="2" type="ORF">E2C01_022634</name>
</gene>
<evidence type="ECO:0000256" key="1">
    <source>
        <dbReference type="SAM" id="MobiDB-lite"/>
    </source>
</evidence>
<evidence type="ECO:0000313" key="2">
    <source>
        <dbReference type="EMBL" id="MPC29404.1"/>
    </source>
</evidence>
<name>A0A5B7E9E2_PORTR</name>